<feature type="region of interest" description="Disordered" evidence="2">
    <location>
        <begin position="499"/>
        <end position="521"/>
    </location>
</feature>
<name>M0E4E0_9EURY</name>
<evidence type="ECO:0000313" key="4">
    <source>
        <dbReference type="EMBL" id="ELZ42640.1"/>
    </source>
</evidence>
<evidence type="ECO:0000256" key="2">
    <source>
        <dbReference type="SAM" id="MobiDB-lite"/>
    </source>
</evidence>
<evidence type="ECO:0000313" key="5">
    <source>
        <dbReference type="Proteomes" id="UP000011586"/>
    </source>
</evidence>
<proteinExistence type="predicted"/>
<feature type="compositionally biased region" description="Basic and acidic residues" evidence="2">
    <location>
        <begin position="41"/>
        <end position="51"/>
    </location>
</feature>
<keyword evidence="3" id="KW-0812">Transmembrane</keyword>
<feature type="coiled-coil region" evidence="1">
    <location>
        <begin position="126"/>
        <end position="179"/>
    </location>
</feature>
<protein>
    <recommendedName>
        <fullName evidence="6">DUF4129 domain-containing protein</fullName>
    </recommendedName>
</protein>
<feature type="compositionally biased region" description="Low complexity" evidence="2">
    <location>
        <begin position="675"/>
        <end position="690"/>
    </location>
</feature>
<dbReference type="AlphaFoldDB" id="M0E4E0"/>
<dbReference type="Proteomes" id="UP000011586">
    <property type="component" value="Unassembled WGS sequence"/>
</dbReference>
<feature type="region of interest" description="Disordered" evidence="2">
    <location>
        <begin position="18"/>
        <end position="51"/>
    </location>
</feature>
<feature type="region of interest" description="Disordered" evidence="2">
    <location>
        <begin position="562"/>
        <end position="608"/>
    </location>
</feature>
<keyword evidence="5" id="KW-1185">Reference proteome</keyword>
<dbReference type="STRING" id="1227465.C463_10610"/>
<dbReference type="EMBL" id="AOJK01000051">
    <property type="protein sequence ID" value="ELZ42640.1"/>
    <property type="molecule type" value="Genomic_DNA"/>
</dbReference>
<feature type="compositionally biased region" description="Basic and acidic residues" evidence="2">
    <location>
        <begin position="692"/>
        <end position="701"/>
    </location>
</feature>
<accession>M0E4E0</accession>
<feature type="compositionally biased region" description="Polar residues" evidence="2">
    <location>
        <begin position="22"/>
        <end position="38"/>
    </location>
</feature>
<organism evidence="4 5">
    <name type="scientific">Halorubrum californiense DSM 19288</name>
    <dbReference type="NCBI Taxonomy" id="1227465"/>
    <lineage>
        <taxon>Archaea</taxon>
        <taxon>Methanobacteriati</taxon>
        <taxon>Methanobacteriota</taxon>
        <taxon>Stenosarchaea group</taxon>
        <taxon>Halobacteria</taxon>
        <taxon>Halobacteriales</taxon>
        <taxon>Haloferacaceae</taxon>
        <taxon>Halorubrum</taxon>
    </lineage>
</organism>
<evidence type="ECO:0008006" key="6">
    <source>
        <dbReference type="Google" id="ProtNLM"/>
    </source>
</evidence>
<keyword evidence="1" id="KW-0175">Coiled coil</keyword>
<evidence type="ECO:0000256" key="3">
    <source>
        <dbReference type="SAM" id="Phobius"/>
    </source>
</evidence>
<reference evidence="4 5" key="1">
    <citation type="journal article" date="2014" name="PLoS Genet.">
        <title>Phylogenetically driven sequencing of extremely halophilic archaea reveals strategies for static and dynamic osmo-response.</title>
        <authorList>
            <person name="Becker E.A."/>
            <person name="Seitzer P.M."/>
            <person name="Tritt A."/>
            <person name="Larsen D."/>
            <person name="Krusor M."/>
            <person name="Yao A.I."/>
            <person name="Wu D."/>
            <person name="Madern D."/>
            <person name="Eisen J.A."/>
            <person name="Darling A.E."/>
            <person name="Facciotti M.T."/>
        </authorList>
    </citation>
    <scope>NUCLEOTIDE SEQUENCE [LARGE SCALE GENOMIC DNA]</scope>
    <source>
        <strain evidence="4 5">DSM 19288</strain>
    </source>
</reference>
<dbReference type="PATRIC" id="fig|1227465.4.peg.2081"/>
<keyword evidence="3" id="KW-1133">Transmembrane helix</keyword>
<evidence type="ECO:0000256" key="1">
    <source>
        <dbReference type="SAM" id="Coils"/>
    </source>
</evidence>
<sequence>MLVAVVVFVAAIGGGVGATPSGPATTANGSEAGNTTAPHENPNEVREAGDDRRVSAYLASRLGDRLTESALAISVGEYERGRAPLDEEYGDLLDQYGAVARDLDEEEVAERFNLTREQQRSVITTIENLEATRAEYEAAVEEGDEERRRELARELLAGAEELNQTATALTRQYTTLGNETGIDFEEAQRAIEDAQVQVGEAAVVIEQREFTATRLTAETNRTAVSVSRPATVSGRLTTANGTPVTNGLIRVRTGADSVATRTGRNGTFAATYRPLLASTAASNLTVAYAPARSDRYLPAVRTVPLSIAERANTSVTLTEATGTVAFDQPVRADGTVQVDGAPEGAIGGIPVVLAVDGRRLATAETEPDGEFVVDGVLPADVPAGETDLEVAIDRRDAAIDRSAAASSLTVRSTPTTLSLTATADDGRNVTVSGALTAGEGTALPTREVAIAVGATETERVATGGDGRYSETVAIPDDVEPGESVTVTASFDAAGTNLQASTATRQVTPPQSSGANGGGSADTVAETTALTSLLVAGLIVVGALLVIGRRAVRRWGRRLGSGLGLISEPGDDAPPDSSTPGDAAGARAETNADAGGEPPSSGTPFDRARTALSAGQPDDAVRIAYAAMRSGLQPPEADATGTHWEFYRRWRDDADVDRTRLRTVTEAYETAAFAPDSVSSDTADDAVTASDELAGRRERADD</sequence>
<feature type="compositionally biased region" description="Polar residues" evidence="2">
    <location>
        <begin position="499"/>
        <end position="513"/>
    </location>
</feature>
<feature type="transmembrane region" description="Helical" evidence="3">
    <location>
        <begin position="528"/>
        <end position="547"/>
    </location>
</feature>
<feature type="region of interest" description="Disordered" evidence="2">
    <location>
        <begin position="674"/>
        <end position="701"/>
    </location>
</feature>
<comment type="caution">
    <text evidence="4">The sequence shown here is derived from an EMBL/GenBank/DDBJ whole genome shotgun (WGS) entry which is preliminary data.</text>
</comment>
<keyword evidence="3" id="KW-0472">Membrane</keyword>
<gene>
    <name evidence="4" type="ORF">C463_10610</name>
</gene>